<organism evidence="2 3">
    <name type="scientific">Coccomyxa subellipsoidea (strain C-169)</name>
    <name type="common">Green microalga</name>
    <dbReference type="NCBI Taxonomy" id="574566"/>
    <lineage>
        <taxon>Eukaryota</taxon>
        <taxon>Viridiplantae</taxon>
        <taxon>Chlorophyta</taxon>
        <taxon>core chlorophytes</taxon>
        <taxon>Trebouxiophyceae</taxon>
        <taxon>Trebouxiophyceae incertae sedis</taxon>
        <taxon>Coccomyxaceae</taxon>
        <taxon>Coccomyxa</taxon>
        <taxon>Coccomyxa subellipsoidea</taxon>
    </lineage>
</organism>
<accession>I0Z2S3</accession>
<dbReference type="RefSeq" id="XP_005649486.1">
    <property type="nucleotide sequence ID" value="XM_005649429.1"/>
</dbReference>
<protein>
    <submittedName>
        <fullName evidence="2">Uncharacterized protein</fullName>
    </submittedName>
</protein>
<evidence type="ECO:0000313" key="3">
    <source>
        <dbReference type="Proteomes" id="UP000007264"/>
    </source>
</evidence>
<comment type="caution">
    <text evidence="2">The sequence shown here is derived from an EMBL/GenBank/DDBJ whole genome shotgun (WGS) entry which is preliminary data.</text>
</comment>
<sequence length="98" mass="10565">MTPTEPIGSPNAAPSGPGWLALILSLGPTAAGFAIAGVIWHATRDQTVQMHSEFHSGRNEDAIKKQLRELQNDLAVVKKAIVVSKPDYKNSGYRNAKQ</sequence>
<feature type="transmembrane region" description="Helical" evidence="1">
    <location>
        <begin position="20"/>
        <end position="40"/>
    </location>
</feature>
<reference evidence="2 3" key="1">
    <citation type="journal article" date="2012" name="Genome Biol.">
        <title>The genome of the polar eukaryotic microalga coccomyxa subellipsoidea reveals traits of cold adaptation.</title>
        <authorList>
            <person name="Blanc G."/>
            <person name="Agarkova I."/>
            <person name="Grimwood J."/>
            <person name="Kuo A."/>
            <person name="Brueggeman A."/>
            <person name="Dunigan D."/>
            <person name="Gurnon J."/>
            <person name="Ladunga I."/>
            <person name="Lindquist E."/>
            <person name="Lucas S."/>
            <person name="Pangilinan J."/>
            <person name="Proschold T."/>
            <person name="Salamov A."/>
            <person name="Schmutz J."/>
            <person name="Weeks D."/>
            <person name="Yamada T."/>
            <person name="Claverie J.M."/>
            <person name="Grigoriev I."/>
            <person name="Van Etten J."/>
            <person name="Lomsadze A."/>
            <person name="Borodovsky M."/>
        </authorList>
    </citation>
    <scope>NUCLEOTIDE SEQUENCE [LARGE SCALE GENOMIC DNA]</scope>
    <source>
        <strain evidence="2 3">C-169</strain>
    </source>
</reference>
<keyword evidence="1" id="KW-0472">Membrane</keyword>
<dbReference type="GeneID" id="17042943"/>
<dbReference type="EMBL" id="AGSI01000005">
    <property type="protein sequence ID" value="EIE24942.1"/>
    <property type="molecule type" value="Genomic_DNA"/>
</dbReference>
<dbReference type="Proteomes" id="UP000007264">
    <property type="component" value="Unassembled WGS sequence"/>
</dbReference>
<proteinExistence type="predicted"/>
<gene>
    <name evidence="2" type="ORF">COCSUDRAFT_32874</name>
</gene>
<evidence type="ECO:0000313" key="2">
    <source>
        <dbReference type="EMBL" id="EIE24942.1"/>
    </source>
</evidence>
<dbReference type="KEGG" id="csl:COCSUDRAFT_32874"/>
<name>I0Z2S3_COCSC</name>
<evidence type="ECO:0000256" key="1">
    <source>
        <dbReference type="SAM" id="Phobius"/>
    </source>
</evidence>
<keyword evidence="3" id="KW-1185">Reference proteome</keyword>
<dbReference type="AlphaFoldDB" id="I0Z2S3"/>
<keyword evidence="1" id="KW-0812">Transmembrane</keyword>
<keyword evidence="1" id="KW-1133">Transmembrane helix</keyword>